<dbReference type="SMART" id="SM00256">
    <property type="entry name" value="FBOX"/>
    <property type="match status" value="1"/>
</dbReference>
<keyword evidence="3" id="KW-1185">Reference proteome</keyword>
<dbReference type="PANTHER" id="PTHR31672">
    <property type="entry name" value="BNACNNG10540D PROTEIN"/>
    <property type="match status" value="1"/>
</dbReference>
<protein>
    <recommendedName>
        <fullName evidence="1">F-box domain-containing protein</fullName>
    </recommendedName>
</protein>
<dbReference type="Pfam" id="PF08268">
    <property type="entry name" value="FBA_3"/>
    <property type="match status" value="1"/>
</dbReference>
<dbReference type="EMBL" id="JBDFQZ010000013">
    <property type="protein sequence ID" value="KAK9669535.1"/>
    <property type="molecule type" value="Genomic_DNA"/>
</dbReference>
<dbReference type="CDD" id="cd22157">
    <property type="entry name" value="F-box_AtFBW1-like"/>
    <property type="match status" value="1"/>
</dbReference>
<dbReference type="PROSITE" id="PS50181">
    <property type="entry name" value="FBOX"/>
    <property type="match status" value="1"/>
</dbReference>
<sequence length="482" mass="54903">MDFKGRREGIIKALTKDVEFFYNLCDPKHPSLCLYGLPSQLWAVNSPSSQPPPPPSEIPEPKLGINLIRDDMPKDEWLSMVALHSDAWLHELIMYGTARKRGKTENRGLPNEMVVEVFARLPVKDLLRYRTVCNNWRSLIDDPNFVNAHLRSYKSNIVGNQLLVSMERPRSWLNSERVLVRHSDTFRKVMTFNNLNLIDKYDVLGYVNGLVLVRPGSRTSSEVILWNPSMNKSINVPNIMINIIKERSYYEFGLGFDASINDYKVVLFTYPYTDVSYYFGSQRYRATIPGLIQVYSLSANSWTTKNGAHAPSHWAVGPQVYVNGAINWMGFGPNVTDDSWATNKICSHIVSFDVGNEVFNYFELPVDVVKSGNRNTSVIVIDGCLAIFSIDNRLHNIWVMKEYGNSNSWGKCYTFSLHYDKGLHFKGNGEFLYGVDGVGIKSYDVKKNCVRDLAKTYNKASTYTVFTHVESLVLSTMSRVDK</sequence>
<reference evidence="2" key="1">
    <citation type="submission" date="2024-03" db="EMBL/GenBank/DDBJ databases">
        <title>WGS assembly of Saponaria officinalis var. Norfolk2.</title>
        <authorList>
            <person name="Jenkins J."/>
            <person name="Shu S."/>
            <person name="Grimwood J."/>
            <person name="Barry K."/>
            <person name="Goodstein D."/>
            <person name="Schmutz J."/>
            <person name="Leebens-Mack J."/>
            <person name="Osbourn A."/>
        </authorList>
    </citation>
    <scope>NUCLEOTIDE SEQUENCE [LARGE SCALE GENOMIC DNA]</scope>
    <source>
        <strain evidence="2">JIC</strain>
    </source>
</reference>
<evidence type="ECO:0000313" key="3">
    <source>
        <dbReference type="Proteomes" id="UP001443914"/>
    </source>
</evidence>
<dbReference type="SUPFAM" id="SSF81383">
    <property type="entry name" value="F-box domain"/>
    <property type="match status" value="1"/>
</dbReference>
<feature type="domain" description="F-box" evidence="1">
    <location>
        <begin position="103"/>
        <end position="153"/>
    </location>
</feature>
<comment type="caution">
    <text evidence="2">The sequence shown here is derived from an EMBL/GenBank/DDBJ whole genome shotgun (WGS) entry which is preliminary data.</text>
</comment>
<dbReference type="InterPro" id="IPR050796">
    <property type="entry name" value="SCF_F-box_component"/>
</dbReference>
<dbReference type="Gene3D" id="1.20.1280.50">
    <property type="match status" value="1"/>
</dbReference>
<dbReference type="InterPro" id="IPR021998">
    <property type="entry name" value="Alfin_N"/>
</dbReference>
<dbReference type="InterPro" id="IPR001810">
    <property type="entry name" value="F-box_dom"/>
</dbReference>
<dbReference type="InterPro" id="IPR017451">
    <property type="entry name" value="F-box-assoc_interact_dom"/>
</dbReference>
<dbReference type="NCBIfam" id="TIGR01640">
    <property type="entry name" value="F_box_assoc_1"/>
    <property type="match status" value="1"/>
</dbReference>
<dbReference type="PANTHER" id="PTHR31672:SF13">
    <property type="entry name" value="F-BOX PROTEIN CPR30-LIKE"/>
    <property type="match status" value="1"/>
</dbReference>
<dbReference type="Pfam" id="PF00646">
    <property type="entry name" value="F-box"/>
    <property type="match status" value="1"/>
</dbReference>
<dbReference type="Pfam" id="PF12165">
    <property type="entry name" value="Alfin"/>
    <property type="match status" value="1"/>
</dbReference>
<gene>
    <name evidence="2" type="ORF">RND81_13G137400</name>
</gene>
<proteinExistence type="predicted"/>
<dbReference type="InterPro" id="IPR036047">
    <property type="entry name" value="F-box-like_dom_sf"/>
</dbReference>
<dbReference type="GO" id="GO:0042393">
    <property type="term" value="F:histone binding"/>
    <property type="evidence" value="ECO:0007669"/>
    <property type="project" value="InterPro"/>
</dbReference>
<accession>A0AAW1GZM3</accession>
<organism evidence="2 3">
    <name type="scientific">Saponaria officinalis</name>
    <name type="common">Common soapwort</name>
    <name type="synonym">Lychnis saponaria</name>
    <dbReference type="NCBI Taxonomy" id="3572"/>
    <lineage>
        <taxon>Eukaryota</taxon>
        <taxon>Viridiplantae</taxon>
        <taxon>Streptophyta</taxon>
        <taxon>Embryophyta</taxon>
        <taxon>Tracheophyta</taxon>
        <taxon>Spermatophyta</taxon>
        <taxon>Magnoliopsida</taxon>
        <taxon>eudicotyledons</taxon>
        <taxon>Gunneridae</taxon>
        <taxon>Pentapetalae</taxon>
        <taxon>Caryophyllales</taxon>
        <taxon>Caryophyllaceae</taxon>
        <taxon>Caryophylleae</taxon>
        <taxon>Saponaria</taxon>
    </lineage>
</organism>
<evidence type="ECO:0000313" key="2">
    <source>
        <dbReference type="EMBL" id="KAK9669535.1"/>
    </source>
</evidence>
<dbReference type="Proteomes" id="UP001443914">
    <property type="component" value="Unassembled WGS sequence"/>
</dbReference>
<dbReference type="GO" id="GO:0006355">
    <property type="term" value="P:regulation of DNA-templated transcription"/>
    <property type="evidence" value="ECO:0007669"/>
    <property type="project" value="InterPro"/>
</dbReference>
<dbReference type="InterPro" id="IPR013187">
    <property type="entry name" value="F-box-assoc_dom_typ3"/>
</dbReference>
<dbReference type="AlphaFoldDB" id="A0AAW1GZM3"/>
<evidence type="ECO:0000259" key="1">
    <source>
        <dbReference type="PROSITE" id="PS50181"/>
    </source>
</evidence>
<name>A0AAW1GZM3_SAPOF</name>